<name>A0A2P8R201_9BACT</name>
<proteinExistence type="predicted"/>
<keyword evidence="1" id="KW-0812">Transmembrane</keyword>
<dbReference type="RefSeq" id="WP_106870077.1">
    <property type="nucleotide sequence ID" value="NZ_CP053841.1"/>
</dbReference>
<evidence type="ECO:0000313" key="3">
    <source>
        <dbReference type="Proteomes" id="UP000240535"/>
    </source>
</evidence>
<dbReference type="Proteomes" id="UP000240535">
    <property type="component" value="Unassembled WGS sequence"/>
</dbReference>
<dbReference type="EMBL" id="PDHH01000002">
    <property type="protein sequence ID" value="PSM52525.1"/>
    <property type="molecule type" value="Genomic_DNA"/>
</dbReference>
<dbReference type="OrthoDB" id="5363742at2"/>
<dbReference type="NCBIfam" id="TIGR02532">
    <property type="entry name" value="IV_pilin_GFxxxE"/>
    <property type="match status" value="1"/>
</dbReference>
<dbReference type="Pfam" id="PF07963">
    <property type="entry name" value="N_methyl"/>
    <property type="match status" value="1"/>
</dbReference>
<protein>
    <recommendedName>
        <fullName evidence="4">Prepilin-type cleavage/methylation domain-containing protein</fullName>
    </recommendedName>
</protein>
<accession>A0A2P8R201</accession>
<dbReference type="InterPro" id="IPR012902">
    <property type="entry name" value="N_methyl_site"/>
</dbReference>
<gene>
    <name evidence="2" type="ORF">CQ405_02015</name>
</gene>
<keyword evidence="1" id="KW-1133">Transmembrane helix</keyword>
<keyword evidence="1" id="KW-0472">Membrane</keyword>
<sequence>MKKGFSLIELVFAIVIIGISVSVLPRIIVQSQKSNEFAIKQELIFHAKSMMGRVMQGAWDSGHLQVGCRYSPACDDANITQVNNFPMPVPIYNIALQGGNANERVGILNFSKKFPGESDNLRWFSKGGFISTAPINFGRTSHGIQRNLNDIDDFNDQNFTINPLQDNGDFLIRTTVRVSVNYMRDNWNLGNHRNELNIIKNLSNDNTGVSATATNIKRVIVDAFDGDIYNVRLVGYFTNIGQAFFRTKEWK</sequence>
<dbReference type="AlphaFoldDB" id="A0A2P8R201"/>
<keyword evidence="3" id="KW-1185">Reference proteome</keyword>
<evidence type="ECO:0008006" key="4">
    <source>
        <dbReference type="Google" id="ProtNLM"/>
    </source>
</evidence>
<evidence type="ECO:0000313" key="2">
    <source>
        <dbReference type="EMBL" id="PSM52525.1"/>
    </source>
</evidence>
<feature type="transmembrane region" description="Helical" evidence="1">
    <location>
        <begin position="7"/>
        <end position="28"/>
    </location>
</feature>
<reference evidence="3" key="1">
    <citation type="submission" date="2017-10" db="EMBL/GenBank/DDBJ databases">
        <title>Campylobacter species from seals.</title>
        <authorList>
            <person name="Gilbert M.J."/>
            <person name="Zomer A.L."/>
            <person name="Timmerman A.J."/>
            <person name="Duim B."/>
            <person name="Wagenaar J.A."/>
        </authorList>
    </citation>
    <scope>NUCLEOTIDE SEQUENCE [LARGE SCALE GENOMIC DNA]</scope>
    <source>
        <strain evidence="3">17S00004-5</strain>
    </source>
</reference>
<comment type="caution">
    <text evidence="2">The sequence shown here is derived from an EMBL/GenBank/DDBJ whole genome shotgun (WGS) entry which is preliminary data.</text>
</comment>
<organism evidence="2 3">
    <name type="scientific">Campylobacter blaseri</name>
    <dbReference type="NCBI Taxonomy" id="2042961"/>
    <lineage>
        <taxon>Bacteria</taxon>
        <taxon>Pseudomonadati</taxon>
        <taxon>Campylobacterota</taxon>
        <taxon>Epsilonproteobacteria</taxon>
        <taxon>Campylobacterales</taxon>
        <taxon>Campylobacteraceae</taxon>
        <taxon>Campylobacter</taxon>
    </lineage>
</organism>
<evidence type="ECO:0000256" key="1">
    <source>
        <dbReference type="SAM" id="Phobius"/>
    </source>
</evidence>